<evidence type="ECO:0000259" key="1">
    <source>
        <dbReference type="Pfam" id="PF14082"/>
    </source>
</evidence>
<name>A0A2Z4XZ07_9GAMM</name>
<evidence type="ECO:0000313" key="5">
    <source>
        <dbReference type="Proteomes" id="UP000681131"/>
    </source>
</evidence>
<feature type="domain" description="Shedu protein SduA C-terminal" evidence="1">
    <location>
        <begin position="223"/>
        <end position="394"/>
    </location>
</feature>
<gene>
    <name evidence="2" type="ORF">CDH04_04485</name>
    <name evidence="3" type="ORF">FZC43_04490</name>
</gene>
<keyword evidence="5" id="KW-1185">Reference proteome</keyword>
<reference evidence="2 4" key="1">
    <citation type="submission" date="2017-06" db="EMBL/GenBank/DDBJ databases">
        <title>Complete genome of Francisella adeliensis.</title>
        <authorList>
            <person name="Vallesi A."/>
            <person name="Sjodin A."/>
        </authorList>
    </citation>
    <scope>NUCLEOTIDE SEQUENCE [LARGE SCALE GENOMIC DNA]</scope>
    <source>
        <strain evidence="2 4">FDC440</strain>
    </source>
</reference>
<sequence length="407" mass="48040">MKNYDIYFEDQQIILSYTIASYPVKNDWISDKNDNEGFCLLKTFGLEKINILKKEDDTYFFVISNKINNDGYFIIDKKILGLKFDLLIHESLECLDLKLFVSKLTHFPEVSIFNKIDDLINEQIIIGGNHKSSISQDTIEFIINTLPTNTEVSHYFNSRISNVVNEYFDTTIDYQYKLERYVKNRLKYIPKSHIETNEINKLELNKFIYIGDILETELDKNEYNENQWQNFIAKIIRYIYPKYIEVFETIHVKSDFRMDNKKEIDIMMLDVNGNIDIIEVKQPFNNNYLFCKQTYRGNYTPTKAFSGTIMQTEKYLRYLTRLGEKGEKNLKNSLVKKNNGIKSESLEKLKITNPTGMIIAGRSNDFNEAQLLDFEIIKRKYKNVVDIMSYDDLLNRINSIIDSLKDE</sequence>
<dbReference type="RefSeq" id="WP_112869886.1">
    <property type="nucleotide sequence ID" value="NZ_CP021781.1"/>
</dbReference>
<dbReference type="InterPro" id="IPR025359">
    <property type="entry name" value="SduA_C"/>
</dbReference>
<dbReference type="KEGG" id="fad:CDH04_04485"/>
<dbReference type="Proteomes" id="UP000251120">
    <property type="component" value="Chromosome"/>
</dbReference>
<dbReference type="AlphaFoldDB" id="A0A2Z4XZ07"/>
<evidence type="ECO:0000313" key="4">
    <source>
        <dbReference type="Proteomes" id="UP000251120"/>
    </source>
</evidence>
<dbReference type="EMBL" id="CP043424">
    <property type="protein sequence ID" value="QIW11946.1"/>
    <property type="molecule type" value="Genomic_DNA"/>
</dbReference>
<organism evidence="2 4">
    <name type="scientific">Francisella adeliensis</name>
    <dbReference type="NCBI Taxonomy" id="2007306"/>
    <lineage>
        <taxon>Bacteria</taxon>
        <taxon>Pseudomonadati</taxon>
        <taxon>Pseudomonadota</taxon>
        <taxon>Gammaproteobacteria</taxon>
        <taxon>Thiotrichales</taxon>
        <taxon>Francisellaceae</taxon>
        <taxon>Francisella</taxon>
    </lineage>
</organism>
<evidence type="ECO:0000313" key="2">
    <source>
        <dbReference type="EMBL" id="AXA33712.1"/>
    </source>
</evidence>
<reference evidence="3 5" key="2">
    <citation type="submission" date="2019-08" db="EMBL/GenBank/DDBJ databases">
        <title>Complete genome sequences of Francisella adeliensis (FSC1325 and FSC1326).</title>
        <authorList>
            <person name="Ohrman C."/>
            <person name="Uneklint I."/>
            <person name="Vallesi A."/>
            <person name="Karlsson L."/>
            <person name="Sjodin A."/>
        </authorList>
    </citation>
    <scope>NUCLEOTIDE SEQUENCE [LARGE SCALE GENOMIC DNA]</scope>
    <source>
        <strain evidence="3 5">FSC1325</strain>
    </source>
</reference>
<dbReference type="EMBL" id="CP021781">
    <property type="protein sequence ID" value="AXA33712.1"/>
    <property type="molecule type" value="Genomic_DNA"/>
</dbReference>
<protein>
    <submittedName>
        <fullName evidence="3">DUF4263 domain-containing protein</fullName>
    </submittedName>
</protein>
<dbReference type="OrthoDB" id="2080979at2"/>
<proteinExistence type="predicted"/>
<dbReference type="Pfam" id="PF14082">
    <property type="entry name" value="SduA_C"/>
    <property type="match status" value="1"/>
</dbReference>
<dbReference type="Proteomes" id="UP000681131">
    <property type="component" value="Chromosome"/>
</dbReference>
<evidence type="ECO:0000313" key="3">
    <source>
        <dbReference type="EMBL" id="QIW11946.1"/>
    </source>
</evidence>
<accession>A0A2Z4XZ07</accession>